<gene>
    <name evidence="1" type="ORF">PSYMO_14281</name>
</gene>
<reference evidence="1 2" key="1">
    <citation type="journal article" date="2011" name="PLoS Pathog.">
        <title>Dynamic evolution of pathogenicity revealed by sequencing and comparative genomics of 19 Pseudomonas syringae isolates.</title>
        <authorList>
            <person name="Baltrus D.A."/>
            <person name="Nishimura M.T."/>
            <person name="Romanchuk A."/>
            <person name="Chang J.H."/>
            <person name="Mukhtar M.S."/>
            <person name="Cherkis K."/>
            <person name="Roach J."/>
            <person name="Grant S.R."/>
            <person name="Jones C.D."/>
            <person name="Dangl J.L."/>
        </authorList>
    </citation>
    <scope>NUCLEOTIDE SEQUENCE [LARGE SCALE GENOMIC DNA]</scope>
    <source>
        <strain evidence="1 2">301020</strain>
    </source>
</reference>
<proteinExistence type="predicted"/>
<evidence type="ECO:0000313" key="2">
    <source>
        <dbReference type="Proteomes" id="UP000003465"/>
    </source>
</evidence>
<sequence length="42" mass="4178">MAQRKGGAFSGSVGVENPATAVRIGLIPGTHRSGADLLAADQ</sequence>
<evidence type="ECO:0000313" key="1">
    <source>
        <dbReference type="EMBL" id="EGH22594.1"/>
    </source>
</evidence>
<accession>A0A656GAF1</accession>
<organism evidence="1 2">
    <name type="scientific">Pseudomonas amygdali pv. mori str. 301020</name>
    <dbReference type="NCBI Taxonomy" id="629261"/>
    <lineage>
        <taxon>Bacteria</taxon>
        <taxon>Pseudomonadati</taxon>
        <taxon>Pseudomonadota</taxon>
        <taxon>Gammaproteobacteria</taxon>
        <taxon>Pseudomonadales</taxon>
        <taxon>Pseudomonadaceae</taxon>
        <taxon>Pseudomonas</taxon>
        <taxon>Pseudomonas amygdali</taxon>
    </lineage>
</organism>
<dbReference type="AlphaFoldDB" id="A0A656GAF1"/>
<dbReference type="EMBL" id="AEAG01000552">
    <property type="protein sequence ID" value="EGH22594.1"/>
    <property type="molecule type" value="Genomic_DNA"/>
</dbReference>
<comment type="caution">
    <text evidence="1">The sequence shown here is derived from an EMBL/GenBank/DDBJ whole genome shotgun (WGS) entry which is preliminary data.</text>
</comment>
<name>A0A656GAF1_PSEA0</name>
<dbReference type="Proteomes" id="UP000003465">
    <property type="component" value="Unassembled WGS sequence"/>
</dbReference>
<protein>
    <submittedName>
        <fullName evidence="1">Uncharacterized protein</fullName>
    </submittedName>
</protein>